<accession>A0A4S8HAW4</accession>
<organism evidence="1 2">
    <name type="scientific">Niastella caeni</name>
    <dbReference type="NCBI Taxonomy" id="2569763"/>
    <lineage>
        <taxon>Bacteria</taxon>
        <taxon>Pseudomonadati</taxon>
        <taxon>Bacteroidota</taxon>
        <taxon>Chitinophagia</taxon>
        <taxon>Chitinophagales</taxon>
        <taxon>Chitinophagaceae</taxon>
        <taxon>Niastella</taxon>
    </lineage>
</organism>
<proteinExistence type="predicted"/>
<name>A0A4S8HAW4_9BACT</name>
<dbReference type="RefSeq" id="WP_136580514.1">
    <property type="nucleotide sequence ID" value="NZ_STFF01000012.1"/>
</dbReference>
<evidence type="ECO:0000313" key="2">
    <source>
        <dbReference type="Proteomes" id="UP000306918"/>
    </source>
</evidence>
<dbReference type="Proteomes" id="UP000306918">
    <property type="component" value="Unassembled WGS sequence"/>
</dbReference>
<keyword evidence="2" id="KW-1185">Reference proteome</keyword>
<gene>
    <name evidence="1" type="ORF">FAM09_28225</name>
</gene>
<sequence>MKKICTPFALPYWTIARRNACMVVVPLHTPKSNIVNSVANFSFTSIIPDIAAVPLELACVVP</sequence>
<comment type="caution">
    <text evidence="1">The sequence shown here is derived from an EMBL/GenBank/DDBJ whole genome shotgun (WGS) entry which is preliminary data.</text>
</comment>
<protein>
    <submittedName>
        <fullName evidence="1">Uncharacterized protein</fullName>
    </submittedName>
</protein>
<evidence type="ECO:0000313" key="1">
    <source>
        <dbReference type="EMBL" id="THU32070.1"/>
    </source>
</evidence>
<dbReference type="EMBL" id="STFF01000012">
    <property type="protein sequence ID" value="THU32070.1"/>
    <property type="molecule type" value="Genomic_DNA"/>
</dbReference>
<reference evidence="1 2" key="1">
    <citation type="submission" date="2019-04" db="EMBL/GenBank/DDBJ databases">
        <title>Niastella caeni sp. nov., isolated from activated sludge.</title>
        <authorList>
            <person name="Sheng M."/>
        </authorList>
    </citation>
    <scope>NUCLEOTIDE SEQUENCE [LARGE SCALE GENOMIC DNA]</scope>
    <source>
        <strain evidence="1 2">HX-2-15</strain>
    </source>
</reference>
<dbReference type="AlphaFoldDB" id="A0A4S8HAW4"/>